<dbReference type="SMART" id="SM00304">
    <property type="entry name" value="HAMP"/>
    <property type="match status" value="2"/>
</dbReference>
<sequence>MNNSSASRQMSVQTKINLALVLVLVAIMSASLFFSASTEKRLVLQVVEQQTKDAADSYFDSINTMMLTGTMAQREVLRNKILARPGVIDARIIRGEEVTKVFGPGYDHQAPADALDRRALSGEAIIEVNKQNGGRVLTVINPILAHADYRGTNCLTCHQVGENTVMGAVRISYDLKALDQEVDRNIMISGGIQLLLLFIGVVVMCLTVRHVIIRRITAMRHTMNTMAEDEDLSLSVEVGAKDEIGAMGDAFNRMIGKFRHSLEAVAGVTHQLSDVSDRVSHVAEKTLAAVNEQRSETDMVASAMNEMSATVQEVARNASQTATASTGADNESKAGVKVATEALDGIEVLIAEIEKAAQVIQRVESDSASIDMVLGVINGIAEQTNLLALNAAIEAARAGEQGRGFAVVADEVRTLASRTQKSTEEIQAMIEQLQSGVRNAVQAMSEAQLRARSGSQCVEKAAQSLAVIADEVGTINEMNTQIATAAEQQSAVAEEINRNITTISRIADTTSADASQTSQISDELVRLATELNRLVGQFKL</sequence>
<evidence type="ECO:0000313" key="11">
    <source>
        <dbReference type="EMBL" id="KIZ34003.1"/>
    </source>
</evidence>
<comment type="caution">
    <text evidence="11">The sequence shown here is derived from an EMBL/GenBank/DDBJ whole genome shotgun (WGS) entry which is preliminary data.</text>
</comment>
<dbReference type="InterPro" id="IPR004089">
    <property type="entry name" value="MCPsignal_dom"/>
</dbReference>
<dbReference type="Gene3D" id="3.30.450.290">
    <property type="match status" value="1"/>
</dbReference>
<dbReference type="CDD" id="cd06225">
    <property type="entry name" value="HAMP"/>
    <property type="match status" value="1"/>
</dbReference>
<dbReference type="PROSITE" id="PS50111">
    <property type="entry name" value="CHEMOTAXIS_TRANSDUC_2"/>
    <property type="match status" value="1"/>
</dbReference>
<evidence type="ECO:0000256" key="6">
    <source>
        <dbReference type="ARBA" id="ARBA00029447"/>
    </source>
</evidence>
<dbReference type="PROSITE" id="PS50885">
    <property type="entry name" value="HAMP"/>
    <property type="match status" value="1"/>
</dbReference>
<evidence type="ECO:0000256" key="5">
    <source>
        <dbReference type="ARBA" id="ARBA00023224"/>
    </source>
</evidence>
<keyword evidence="2 8" id="KW-0812">Transmembrane</keyword>
<gene>
    <name evidence="11" type="ORF">LO50_18715</name>
</gene>
<dbReference type="RefSeq" id="WP_044315952.1">
    <property type="nucleotide sequence ID" value="NZ_JBITTV010000008.1"/>
</dbReference>
<dbReference type="GO" id="GO:0016020">
    <property type="term" value="C:membrane"/>
    <property type="evidence" value="ECO:0007669"/>
    <property type="project" value="UniProtKB-SubCell"/>
</dbReference>
<evidence type="ECO:0000256" key="1">
    <source>
        <dbReference type="ARBA" id="ARBA00004141"/>
    </source>
</evidence>
<protein>
    <submittedName>
        <fullName evidence="11">Chemotaxis protein</fullName>
    </submittedName>
</protein>
<comment type="subcellular location">
    <subcellularLocation>
        <location evidence="1">Membrane</location>
        <topology evidence="1">Multi-pass membrane protein</topology>
    </subcellularLocation>
</comment>
<accession>A0A0D7DZJ6</accession>
<comment type="similarity">
    <text evidence="6">Belongs to the methyl-accepting chemotaxis (MCP) protein family.</text>
</comment>
<dbReference type="AlphaFoldDB" id="A0A0D7DZJ6"/>
<dbReference type="SUPFAM" id="SSF58104">
    <property type="entry name" value="Methyl-accepting chemotaxis protein (MCP) signaling domain"/>
    <property type="match status" value="1"/>
</dbReference>
<dbReference type="GO" id="GO:0004888">
    <property type="term" value="F:transmembrane signaling receptor activity"/>
    <property type="evidence" value="ECO:0007669"/>
    <property type="project" value="InterPro"/>
</dbReference>
<evidence type="ECO:0000259" key="10">
    <source>
        <dbReference type="PROSITE" id="PS50885"/>
    </source>
</evidence>
<evidence type="ECO:0000313" key="12">
    <source>
        <dbReference type="Proteomes" id="UP000032439"/>
    </source>
</evidence>
<evidence type="ECO:0000256" key="7">
    <source>
        <dbReference type="PROSITE-ProRule" id="PRU00284"/>
    </source>
</evidence>
<dbReference type="PRINTS" id="PR00260">
    <property type="entry name" value="CHEMTRNSDUCR"/>
</dbReference>
<dbReference type="FunFam" id="1.10.287.950:FF:000001">
    <property type="entry name" value="Methyl-accepting chemotaxis sensory transducer"/>
    <property type="match status" value="1"/>
</dbReference>
<dbReference type="PATRIC" id="fig|316.110.peg.1882"/>
<dbReference type="Proteomes" id="UP000032439">
    <property type="component" value="Unassembled WGS sequence"/>
</dbReference>
<keyword evidence="5 7" id="KW-0807">Transducer</keyword>
<dbReference type="Gene3D" id="1.10.287.950">
    <property type="entry name" value="Methyl-accepting chemotaxis protein"/>
    <property type="match status" value="1"/>
</dbReference>
<dbReference type="GO" id="GO:0007165">
    <property type="term" value="P:signal transduction"/>
    <property type="evidence" value="ECO:0007669"/>
    <property type="project" value="UniProtKB-KW"/>
</dbReference>
<evidence type="ECO:0000259" key="9">
    <source>
        <dbReference type="PROSITE" id="PS50111"/>
    </source>
</evidence>
<keyword evidence="3 8" id="KW-1133">Transmembrane helix</keyword>
<evidence type="ECO:0000256" key="4">
    <source>
        <dbReference type="ARBA" id="ARBA00023136"/>
    </source>
</evidence>
<dbReference type="SMART" id="SM00283">
    <property type="entry name" value="MA"/>
    <property type="match status" value="1"/>
</dbReference>
<evidence type="ECO:0000256" key="3">
    <source>
        <dbReference type="ARBA" id="ARBA00022989"/>
    </source>
</evidence>
<dbReference type="PANTHER" id="PTHR32089:SF119">
    <property type="entry name" value="METHYL-ACCEPTING CHEMOTAXIS PROTEIN CTPL"/>
    <property type="match status" value="1"/>
</dbReference>
<organism evidence="11 12">
    <name type="scientific">Stutzerimonas stutzeri</name>
    <name type="common">Pseudomonas stutzeri</name>
    <dbReference type="NCBI Taxonomy" id="316"/>
    <lineage>
        <taxon>Bacteria</taxon>
        <taxon>Pseudomonadati</taxon>
        <taxon>Pseudomonadota</taxon>
        <taxon>Gammaproteobacteria</taxon>
        <taxon>Pseudomonadales</taxon>
        <taxon>Pseudomonadaceae</taxon>
        <taxon>Stutzerimonas</taxon>
    </lineage>
</organism>
<dbReference type="InterPro" id="IPR004090">
    <property type="entry name" value="Chemotax_Me-accpt_rcpt"/>
</dbReference>
<dbReference type="GO" id="GO:0006935">
    <property type="term" value="P:chemotaxis"/>
    <property type="evidence" value="ECO:0007669"/>
    <property type="project" value="InterPro"/>
</dbReference>
<proteinExistence type="inferred from homology"/>
<dbReference type="InterPro" id="IPR003660">
    <property type="entry name" value="HAMP_dom"/>
</dbReference>
<dbReference type="Pfam" id="PF00015">
    <property type="entry name" value="MCPsignal"/>
    <property type="match status" value="1"/>
</dbReference>
<dbReference type="EMBL" id="JXXD01000201">
    <property type="protein sequence ID" value="KIZ34003.1"/>
    <property type="molecule type" value="Genomic_DNA"/>
</dbReference>
<dbReference type="CDD" id="cd11386">
    <property type="entry name" value="MCP_signal"/>
    <property type="match status" value="1"/>
</dbReference>
<evidence type="ECO:0000256" key="2">
    <source>
        <dbReference type="ARBA" id="ARBA00022692"/>
    </source>
</evidence>
<feature type="domain" description="Methyl-accepting transducer" evidence="9">
    <location>
        <begin position="268"/>
        <end position="504"/>
    </location>
</feature>
<evidence type="ECO:0000256" key="8">
    <source>
        <dbReference type="SAM" id="Phobius"/>
    </source>
</evidence>
<reference evidence="11 12" key="1">
    <citation type="submission" date="2014-11" db="EMBL/GenBank/DDBJ databases">
        <title>Genomics and ecophysiology of heterotrophic nitrogen fixing bacteria isolated from estuarine surface water.</title>
        <authorList>
            <person name="Bentzon-Tilia M."/>
            <person name="Severin I."/>
            <person name="Hansen L.H."/>
            <person name="Riemann L."/>
        </authorList>
    </citation>
    <scope>NUCLEOTIDE SEQUENCE [LARGE SCALE GENOMIC DNA]</scope>
    <source>
        <strain evidence="11 12">BAL361</strain>
    </source>
</reference>
<dbReference type="Pfam" id="PF00672">
    <property type="entry name" value="HAMP"/>
    <property type="match status" value="1"/>
</dbReference>
<dbReference type="PANTHER" id="PTHR32089">
    <property type="entry name" value="METHYL-ACCEPTING CHEMOTAXIS PROTEIN MCPB"/>
    <property type="match status" value="1"/>
</dbReference>
<keyword evidence="4 8" id="KW-0472">Membrane</keyword>
<feature type="domain" description="HAMP" evidence="10">
    <location>
        <begin position="210"/>
        <end position="263"/>
    </location>
</feature>
<feature type="transmembrane region" description="Helical" evidence="8">
    <location>
        <begin position="194"/>
        <end position="213"/>
    </location>
</feature>
<name>A0A0D7DZJ6_STUST</name>